<proteinExistence type="predicted"/>
<feature type="compositionally biased region" description="Basic and acidic residues" evidence="1">
    <location>
        <begin position="63"/>
        <end position="76"/>
    </location>
</feature>
<accession>A0A8K0GJQ1</accession>
<comment type="caution">
    <text evidence="2">The sequence shown here is derived from an EMBL/GenBank/DDBJ whole genome shotgun (WGS) entry which is preliminary data.</text>
</comment>
<evidence type="ECO:0000313" key="3">
    <source>
        <dbReference type="Proteomes" id="UP000801492"/>
    </source>
</evidence>
<feature type="non-terminal residue" evidence="2">
    <location>
        <position position="76"/>
    </location>
</feature>
<sequence length="76" mass="8901">TRQMSNNFCKMVRETRKIDARNCLTITAWNDNRAVLTVSSCRSVEPIKQVSRWISSRKKKLHGGGDRMDENIDKYR</sequence>
<gene>
    <name evidence="2" type="ORF">ILUMI_03685</name>
</gene>
<protein>
    <submittedName>
        <fullName evidence="2">Uncharacterized protein</fullName>
    </submittedName>
</protein>
<evidence type="ECO:0000313" key="2">
    <source>
        <dbReference type="EMBL" id="KAF2902504.1"/>
    </source>
</evidence>
<feature type="region of interest" description="Disordered" evidence="1">
    <location>
        <begin position="57"/>
        <end position="76"/>
    </location>
</feature>
<feature type="non-terminal residue" evidence="2">
    <location>
        <position position="1"/>
    </location>
</feature>
<keyword evidence="3" id="KW-1185">Reference proteome</keyword>
<dbReference type="Proteomes" id="UP000801492">
    <property type="component" value="Unassembled WGS sequence"/>
</dbReference>
<dbReference type="EMBL" id="VTPC01001275">
    <property type="protein sequence ID" value="KAF2902504.1"/>
    <property type="molecule type" value="Genomic_DNA"/>
</dbReference>
<evidence type="ECO:0000256" key="1">
    <source>
        <dbReference type="SAM" id="MobiDB-lite"/>
    </source>
</evidence>
<organism evidence="2 3">
    <name type="scientific">Ignelater luminosus</name>
    <name type="common">Cucubano</name>
    <name type="synonym">Pyrophorus luminosus</name>
    <dbReference type="NCBI Taxonomy" id="2038154"/>
    <lineage>
        <taxon>Eukaryota</taxon>
        <taxon>Metazoa</taxon>
        <taxon>Ecdysozoa</taxon>
        <taxon>Arthropoda</taxon>
        <taxon>Hexapoda</taxon>
        <taxon>Insecta</taxon>
        <taxon>Pterygota</taxon>
        <taxon>Neoptera</taxon>
        <taxon>Endopterygota</taxon>
        <taxon>Coleoptera</taxon>
        <taxon>Polyphaga</taxon>
        <taxon>Elateriformia</taxon>
        <taxon>Elateroidea</taxon>
        <taxon>Elateridae</taxon>
        <taxon>Agrypninae</taxon>
        <taxon>Pyrophorini</taxon>
        <taxon>Ignelater</taxon>
    </lineage>
</organism>
<name>A0A8K0GJQ1_IGNLU</name>
<reference evidence="2" key="1">
    <citation type="submission" date="2019-08" db="EMBL/GenBank/DDBJ databases">
        <title>The genome of the North American firefly Photinus pyralis.</title>
        <authorList>
            <consortium name="Photinus pyralis genome working group"/>
            <person name="Fallon T.R."/>
            <person name="Sander Lower S.E."/>
            <person name="Weng J.-K."/>
        </authorList>
    </citation>
    <scope>NUCLEOTIDE SEQUENCE</scope>
    <source>
        <strain evidence="2">TRF0915ILg1</strain>
        <tissue evidence="2">Whole body</tissue>
    </source>
</reference>
<dbReference type="AlphaFoldDB" id="A0A8K0GJQ1"/>
<dbReference type="OrthoDB" id="8300647at2759"/>